<feature type="transmembrane region" description="Helical" evidence="2">
    <location>
        <begin position="21"/>
        <end position="46"/>
    </location>
</feature>
<protein>
    <recommendedName>
        <fullName evidence="3">DUF7847 domain-containing protein</fullName>
    </recommendedName>
</protein>
<reference evidence="4 5" key="1">
    <citation type="journal article" date="2019" name="Int. J. Syst. Evol. Microbiol.">
        <title>The Global Catalogue of Microorganisms (GCM) 10K type strain sequencing project: providing services to taxonomists for standard genome sequencing and annotation.</title>
        <authorList>
            <consortium name="The Broad Institute Genomics Platform"/>
            <consortium name="The Broad Institute Genome Sequencing Center for Infectious Disease"/>
            <person name="Wu L."/>
            <person name="Ma J."/>
        </authorList>
    </citation>
    <scope>NUCLEOTIDE SEQUENCE [LARGE SCALE GENOMIC DNA]</scope>
    <source>
        <strain evidence="4 5">CGMCC 1.12563</strain>
    </source>
</reference>
<dbReference type="Proteomes" id="UP001597187">
    <property type="component" value="Unassembled WGS sequence"/>
</dbReference>
<feature type="domain" description="DUF7847" evidence="3">
    <location>
        <begin position="4"/>
        <end position="227"/>
    </location>
</feature>
<evidence type="ECO:0000313" key="5">
    <source>
        <dbReference type="Proteomes" id="UP001597187"/>
    </source>
</evidence>
<accession>A0ABD6ATC8</accession>
<dbReference type="EMBL" id="JBHUDC010000002">
    <property type="protein sequence ID" value="MFD1512626.1"/>
    <property type="molecule type" value="Genomic_DNA"/>
</dbReference>
<dbReference type="Pfam" id="PF25231">
    <property type="entry name" value="DUF7847"/>
    <property type="match status" value="1"/>
</dbReference>
<feature type="transmembrane region" description="Helical" evidence="2">
    <location>
        <begin position="202"/>
        <end position="224"/>
    </location>
</feature>
<dbReference type="AlphaFoldDB" id="A0ABD6ATC8"/>
<evidence type="ECO:0000256" key="2">
    <source>
        <dbReference type="SAM" id="Phobius"/>
    </source>
</evidence>
<feature type="region of interest" description="Disordered" evidence="1">
    <location>
        <begin position="228"/>
        <end position="253"/>
    </location>
</feature>
<feature type="transmembrane region" description="Helical" evidence="2">
    <location>
        <begin position="104"/>
        <end position="123"/>
    </location>
</feature>
<evidence type="ECO:0000256" key="1">
    <source>
        <dbReference type="SAM" id="MobiDB-lite"/>
    </source>
</evidence>
<feature type="transmembrane region" description="Helical" evidence="2">
    <location>
        <begin position="129"/>
        <end position="149"/>
    </location>
</feature>
<proteinExistence type="predicted"/>
<keyword evidence="5" id="KW-1185">Reference proteome</keyword>
<sequence length="253" mass="26453">MSIPVLNTAERGIRRAVTRNGLAFMGILFVIGLLSALLDVGIASLVTFDPADPTSIEVAAPAFGLGVLSFLLGVLSLVVIIAATRVFVSDDTETVPREAFTRRMGWAWLNVFVGTIVYAFVVALGFVAFVIPGFFLLVALAFWTVFVAVEDENLLTAMRRSWGLTRGNRLSLFALGVVAVLVSIGVGIAFGLVSIVGGPVELVLTQASSAITTVLGLAILTTAYRTLTTEDEEPPEAPTADPDVPGAGASGGL</sequence>
<feature type="transmembrane region" description="Helical" evidence="2">
    <location>
        <begin position="58"/>
        <end position="83"/>
    </location>
</feature>
<dbReference type="RefSeq" id="WP_250872596.1">
    <property type="nucleotide sequence ID" value="NZ_JALXFV010000002.1"/>
</dbReference>
<keyword evidence="2" id="KW-0472">Membrane</keyword>
<evidence type="ECO:0000259" key="3">
    <source>
        <dbReference type="Pfam" id="PF25231"/>
    </source>
</evidence>
<keyword evidence="2" id="KW-1133">Transmembrane helix</keyword>
<gene>
    <name evidence="4" type="ORF">ACFSBT_04935</name>
</gene>
<evidence type="ECO:0000313" key="4">
    <source>
        <dbReference type="EMBL" id="MFD1512626.1"/>
    </source>
</evidence>
<dbReference type="InterPro" id="IPR057169">
    <property type="entry name" value="DUF7847"/>
</dbReference>
<keyword evidence="2" id="KW-0812">Transmembrane</keyword>
<feature type="transmembrane region" description="Helical" evidence="2">
    <location>
        <begin position="170"/>
        <end position="196"/>
    </location>
</feature>
<organism evidence="4 5">
    <name type="scientific">Halomarina rubra</name>
    <dbReference type="NCBI Taxonomy" id="2071873"/>
    <lineage>
        <taxon>Archaea</taxon>
        <taxon>Methanobacteriati</taxon>
        <taxon>Methanobacteriota</taxon>
        <taxon>Stenosarchaea group</taxon>
        <taxon>Halobacteria</taxon>
        <taxon>Halobacteriales</taxon>
        <taxon>Natronomonadaceae</taxon>
        <taxon>Halomarina</taxon>
    </lineage>
</organism>
<comment type="caution">
    <text evidence="4">The sequence shown here is derived from an EMBL/GenBank/DDBJ whole genome shotgun (WGS) entry which is preliminary data.</text>
</comment>
<name>A0ABD6ATC8_9EURY</name>